<dbReference type="EMBL" id="CP010978">
    <property type="protein sequence ID" value="AJQ26882.1"/>
    <property type="molecule type" value="Genomic_DNA"/>
</dbReference>
<name>I8TQI6_9FIRM</name>
<dbReference type="RefSeq" id="WP_007959653.1">
    <property type="nucleotide sequence ID" value="NZ_CP010978.1"/>
</dbReference>
<evidence type="ECO:0000313" key="1">
    <source>
        <dbReference type="EMBL" id="AJQ26882.1"/>
    </source>
</evidence>
<dbReference type="Pfam" id="PF09669">
    <property type="entry name" value="Phage_pRha"/>
    <property type="match status" value="1"/>
</dbReference>
<accession>I8TQI6</accession>
<dbReference type="InterPro" id="IPR014054">
    <property type="entry name" value="Phage_regulatory_Rha"/>
</dbReference>
<protein>
    <submittedName>
        <fullName evidence="1">Phage regulatory protein, Rha family</fullName>
    </submittedName>
</protein>
<dbReference type="NCBIfam" id="TIGR02681">
    <property type="entry name" value="phage_pRha"/>
    <property type="match status" value="1"/>
</dbReference>
<gene>
    <name evidence="1" type="ORF">JBW_01532</name>
</gene>
<sequence>MSNLTIINQSGQLLVESRQVAEMVGKQHDQLMRSIRTYIEYLTSAKMQTLEFFIENTYQDSKGETRPCYLITKQGCEMVGNKMTGEKGVLFTATYVTKFNEMEKQLSAPMQALSPQLQLLINLELKQQEQDKAIFEIASSVQGIRDVVALNPNDWRKDSSNLINKMAISMGGYEHVKPLRAESYKVLDERFGVDLQCRLTNKRRRMADEGVCKSKRDKLNQLDVIADDKKLIEGYIAIIKEMAIKYGLK</sequence>
<reference evidence="2" key="2">
    <citation type="submission" date="2015-02" db="EMBL/GenBank/DDBJ databases">
        <title>Complete Genome Sequence of Pelosinus fermentans JBW45.</title>
        <authorList>
            <person name="De Leon K.B."/>
            <person name="Utturkar S.M."/>
            <person name="Camilleri L.B."/>
            <person name="Arkin A.P."/>
            <person name="Fields M.W."/>
            <person name="Brown S.D."/>
            <person name="Wall J.D."/>
        </authorList>
    </citation>
    <scope>NUCLEOTIDE SEQUENCE [LARGE SCALE GENOMIC DNA]</scope>
    <source>
        <strain evidence="2">JBW45</strain>
    </source>
</reference>
<dbReference type="OrthoDB" id="9812611at2"/>
<organism evidence="1 2">
    <name type="scientific">Pelosinus fermentans JBW45</name>
    <dbReference type="NCBI Taxonomy" id="1192197"/>
    <lineage>
        <taxon>Bacteria</taxon>
        <taxon>Bacillati</taxon>
        <taxon>Bacillota</taxon>
        <taxon>Negativicutes</taxon>
        <taxon>Selenomonadales</taxon>
        <taxon>Sporomusaceae</taxon>
        <taxon>Pelosinus</taxon>
    </lineage>
</organism>
<evidence type="ECO:0000313" key="2">
    <source>
        <dbReference type="Proteomes" id="UP000005361"/>
    </source>
</evidence>
<dbReference type="HOGENOM" id="CLU_046670_2_2_9"/>
<dbReference type="STRING" id="1192197.JBW_01532"/>
<dbReference type="AlphaFoldDB" id="I8TQI6"/>
<dbReference type="Proteomes" id="UP000005361">
    <property type="component" value="Chromosome"/>
</dbReference>
<reference evidence="1 2" key="1">
    <citation type="journal article" date="2015" name="Genome Announc.">
        <title>Complete Genome Sequence of Pelosinus fermentans JBW45, a Member of a Remarkably Competitive Group of Negativicutes in the Firmicutes Phylum.</title>
        <authorList>
            <person name="De Leon K.B."/>
            <person name="Utturkar S.M."/>
            <person name="Camilleri L.B."/>
            <person name="Elias D.A."/>
            <person name="Arkin A.P."/>
            <person name="Fields M.W."/>
            <person name="Brown S.D."/>
            <person name="Wall J.D."/>
        </authorList>
    </citation>
    <scope>NUCLEOTIDE SEQUENCE [LARGE SCALE GENOMIC DNA]</scope>
    <source>
        <strain evidence="1 2">JBW45</strain>
    </source>
</reference>
<proteinExistence type="predicted"/>
<dbReference type="KEGG" id="pft:JBW_01532"/>